<dbReference type="PANTHER" id="PTHR14662:SF2">
    <property type="entry name" value="PARTNER AND LOCALIZER OF BRCA2"/>
    <property type="match status" value="1"/>
</dbReference>
<protein>
    <submittedName>
        <fullName evidence="3">Partner and localizer of BRCA2</fullName>
    </submittedName>
</protein>
<evidence type="ECO:0000256" key="1">
    <source>
        <dbReference type="SAM" id="MobiDB-lite"/>
    </source>
</evidence>
<dbReference type="InterPro" id="IPR031920">
    <property type="entry name" value="PALB2_WD40"/>
</dbReference>
<dbReference type="GO" id="GO:0003677">
    <property type="term" value="F:DNA binding"/>
    <property type="evidence" value="ECO:0007669"/>
    <property type="project" value="InterPro"/>
</dbReference>
<dbReference type="Gene3D" id="2.130.10.10">
    <property type="entry name" value="YVTN repeat-like/Quinoprotein amine dehydrogenase"/>
    <property type="match status" value="1"/>
</dbReference>
<dbReference type="PANTHER" id="PTHR14662">
    <property type="entry name" value="PARTNER AND LOCALIZER OF BRCA2"/>
    <property type="match status" value="1"/>
</dbReference>
<evidence type="ECO:0000313" key="4">
    <source>
        <dbReference type="Proteomes" id="UP000018936"/>
    </source>
</evidence>
<dbReference type="Proteomes" id="UP000018936">
    <property type="component" value="Unassembled WGS sequence"/>
</dbReference>
<feature type="region of interest" description="Disordered" evidence="1">
    <location>
        <begin position="60"/>
        <end position="97"/>
    </location>
</feature>
<feature type="region of interest" description="Disordered" evidence="1">
    <location>
        <begin position="129"/>
        <end position="208"/>
    </location>
</feature>
<accession>V8NDN9</accession>
<dbReference type="Pfam" id="PF16756">
    <property type="entry name" value="PALB2_WD40"/>
    <property type="match status" value="1"/>
</dbReference>
<dbReference type="InterPro" id="IPR042417">
    <property type="entry name" value="PALB2"/>
</dbReference>
<dbReference type="AlphaFoldDB" id="V8NDN9"/>
<reference evidence="3 4" key="1">
    <citation type="journal article" date="2013" name="Proc. Natl. Acad. Sci. U.S.A.">
        <title>The king cobra genome reveals dynamic gene evolution and adaptation in the snake venom system.</title>
        <authorList>
            <person name="Vonk F.J."/>
            <person name="Casewell N.R."/>
            <person name="Henkel C.V."/>
            <person name="Heimberg A.M."/>
            <person name="Jansen H.J."/>
            <person name="McCleary R.J."/>
            <person name="Kerkkamp H.M."/>
            <person name="Vos R.A."/>
            <person name="Guerreiro I."/>
            <person name="Calvete J.J."/>
            <person name="Wuster W."/>
            <person name="Woods A.E."/>
            <person name="Logan J.M."/>
            <person name="Harrison R.A."/>
            <person name="Castoe T.A."/>
            <person name="de Koning A.P."/>
            <person name="Pollock D.D."/>
            <person name="Yandell M."/>
            <person name="Calderon D."/>
            <person name="Renjifo C."/>
            <person name="Currier R.B."/>
            <person name="Salgado D."/>
            <person name="Pla D."/>
            <person name="Sanz L."/>
            <person name="Hyder A.S."/>
            <person name="Ribeiro J.M."/>
            <person name="Arntzen J.W."/>
            <person name="van den Thillart G.E."/>
            <person name="Boetzer M."/>
            <person name="Pirovano W."/>
            <person name="Dirks R.P."/>
            <person name="Spaink H.P."/>
            <person name="Duboule D."/>
            <person name="McGlinn E."/>
            <person name="Kini R.M."/>
            <person name="Richardson M.K."/>
        </authorList>
    </citation>
    <scope>NUCLEOTIDE SEQUENCE</scope>
    <source>
        <tissue evidence="3">Blood</tissue>
    </source>
</reference>
<evidence type="ECO:0000259" key="2">
    <source>
        <dbReference type="Pfam" id="PF16756"/>
    </source>
</evidence>
<feature type="compositionally biased region" description="Low complexity" evidence="1">
    <location>
        <begin position="139"/>
        <end position="153"/>
    </location>
</feature>
<proteinExistence type="predicted"/>
<feature type="non-terminal residue" evidence="3">
    <location>
        <position position="1"/>
    </location>
</feature>
<comment type="caution">
    <text evidence="3">The sequence shown here is derived from an EMBL/GenBank/DDBJ whole genome shotgun (WGS) entry which is preliminary data.</text>
</comment>
<organism evidence="3 4">
    <name type="scientific">Ophiophagus hannah</name>
    <name type="common">King cobra</name>
    <name type="synonym">Naja hannah</name>
    <dbReference type="NCBI Taxonomy" id="8665"/>
    <lineage>
        <taxon>Eukaryota</taxon>
        <taxon>Metazoa</taxon>
        <taxon>Chordata</taxon>
        <taxon>Craniata</taxon>
        <taxon>Vertebrata</taxon>
        <taxon>Euteleostomi</taxon>
        <taxon>Lepidosauria</taxon>
        <taxon>Squamata</taxon>
        <taxon>Bifurcata</taxon>
        <taxon>Unidentata</taxon>
        <taxon>Episquamata</taxon>
        <taxon>Toxicofera</taxon>
        <taxon>Serpentes</taxon>
        <taxon>Colubroidea</taxon>
        <taxon>Elapidae</taxon>
        <taxon>Elapinae</taxon>
        <taxon>Ophiophagus</taxon>
    </lineage>
</organism>
<dbReference type="OrthoDB" id="9047722at2759"/>
<keyword evidence="4" id="KW-1185">Reference proteome</keyword>
<gene>
    <name evidence="3" type="primary">PALB2</name>
    <name evidence="3" type="ORF">L345_14197</name>
</gene>
<dbReference type="InterPro" id="IPR015943">
    <property type="entry name" value="WD40/YVTN_repeat-like_dom_sf"/>
</dbReference>
<feature type="non-terminal residue" evidence="3">
    <location>
        <position position="450"/>
    </location>
</feature>
<sequence length="450" mass="47448">MVEDSPASAALPLVPLGGQGSRLGWLPPDMPHQEFHLPDEDFGHLKSKKLKVCPEKPLGVCNAGGSSEGPPRPTGEAPLEEGAASGQTLLSGMKGTPPALSSRKLLLSPALDAGQSLLQTPNFPLVGVTPAPLQSSPDAPGASPVQAAVAASSDPGRGIGWPCSPAGIDRKAQEEAASPSQKPLERDKEPPRQSGPAKEVHVEALAGTPREGRLTMTSKLKSITSIVELSCSAVIDSHMITGFVVAWLLFGCAKEELLKAGNINAVLGLADRKLVSSCWSLQGQEVEVFSFSEVGRSHQRWALMPPEETILAFADVAGLQEALLGMTAMNCIVLWNLGSGQLLKKIPVGWSFPASVCHKAYSDSLQVQYCYEPPCECVCEASCAYLTSGRADVSLSCTSGPPVHGLQPPTHQRQPAAWEPGLPDCCAQSQDRQKLWGDALGPAPRHPRKA</sequence>
<dbReference type="GO" id="GO:0005654">
    <property type="term" value="C:nucleoplasm"/>
    <property type="evidence" value="ECO:0007669"/>
    <property type="project" value="TreeGrafter"/>
</dbReference>
<feature type="domain" description="Partner and localiser of BRCA2 WD40" evidence="2">
    <location>
        <begin position="251"/>
        <end position="364"/>
    </location>
</feature>
<dbReference type="EMBL" id="AZIM01005000">
    <property type="protein sequence ID" value="ETE60066.1"/>
    <property type="molecule type" value="Genomic_DNA"/>
</dbReference>
<dbReference type="GO" id="GO:0000724">
    <property type="term" value="P:double-strand break repair via homologous recombination"/>
    <property type="evidence" value="ECO:0007669"/>
    <property type="project" value="InterPro"/>
</dbReference>
<evidence type="ECO:0000313" key="3">
    <source>
        <dbReference type="EMBL" id="ETE60066.1"/>
    </source>
</evidence>
<name>V8NDN9_OPHHA</name>